<evidence type="ECO:0000259" key="4">
    <source>
        <dbReference type="Pfam" id="PF25954"/>
    </source>
</evidence>
<evidence type="ECO:0000256" key="2">
    <source>
        <dbReference type="SAM" id="Coils"/>
    </source>
</evidence>
<dbReference type="EMBL" id="WIND01000002">
    <property type="protein sequence ID" value="MSU88971.1"/>
    <property type="molecule type" value="Genomic_DNA"/>
</dbReference>
<dbReference type="AlphaFoldDB" id="A0A6L5YXA8"/>
<dbReference type="GO" id="GO:0015562">
    <property type="term" value="F:efflux transmembrane transporter activity"/>
    <property type="evidence" value="ECO:0007669"/>
    <property type="project" value="TreeGrafter"/>
</dbReference>
<dbReference type="InterPro" id="IPR058792">
    <property type="entry name" value="Beta-barrel_RND_2"/>
</dbReference>
<dbReference type="InterPro" id="IPR006143">
    <property type="entry name" value="RND_pump_MFP"/>
</dbReference>
<evidence type="ECO:0000256" key="1">
    <source>
        <dbReference type="ARBA" id="ARBA00009477"/>
    </source>
</evidence>
<dbReference type="PANTHER" id="PTHR30469">
    <property type="entry name" value="MULTIDRUG RESISTANCE PROTEIN MDTA"/>
    <property type="match status" value="1"/>
</dbReference>
<proteinExistence type="inferred from homology"/>
<dbReference type="RefSeq" id="WP_154445435.1">
    <property type="nucleotide sequence ID" value="NZ_WIND01000002.1"/>
</dbReference>
<dbReference type="Gene3D" id="2.40.50.100">
    <property type="match status" value="1"/>
</dbReference>
<dbReference type="Gene3D" id="2.40.30.170">
    <property type="match status" value="1"/>
</dbReference>
<comment type="similarity">
    <text evidence="1">Belongs to the membrane fusion protein (MFP) (TC 8.A.1) family.</text>
</comment>
<evidence type="ECO:0000259" key="3">
    <source>
        <dbReference type="Pfam" id="PF25917"/>
    </source>
</evidence>
<dbReference type="Proteomes" id="UP000474957">
    <property type="component" value="Unassembled WGS sequence"/>
</dbReference>
<organism evidence="5 6">
    <name type="scientific">Halovulum marinum</name>
    <dbReference type="NCBI Taxonomy" id="2662447"/>
    <lineage>
        <taxon>Bacteria</taxon>
        <taxon>Pseudomonadati</taxon>
        <taxon>Pseudomonadota</taxon>
        <taxon>Alphaproteobacteria</taxon>
        <taxon>Rhodobacterales</taxon>
        <taxon>Paracoccaceae</taxon>
        <taxon>Halovulum</taxon>
    </lineage>
</organism>
<accession>A0A6L5YXA8</accession>
<keyword evidence="2" id="KW-0175">Coiled coil</keyword>
<dbReference type="InterPro" id="IPR058625">
    <property type="entry name" value="MdtA-like_BSH"/>
</dbReference>
<comment type="caution">
    <text evidence="5">The sequence shown here is derived from an EMBL/GenBank/DDBJ whole genome shotgun (WGS) entry which is preliminary data.</text>
</comment>
<evidence type="ECO:0000313" key="6">
    <source>
        <dbReference type="Proteomes" id="UP000474957"/>
    </source>
</evidence>
<feature type="domain" description="CusB-like beta-barrel" evidence="4">
    <location>
        <begin position="212"/>
        <end position="280"/>
    </location>
</feature>
<protein>
    <submittedName>
        <fullName evidence="5">Efflux RND transporter periplasmic adaptor subunit</fullName>
    </submittedName>
</protein>
<dbReference type="PANTHER" id="PTHR30469:SF29">
    <property type="entry name" value="BLR2860 PROTEIN"/>
    <property type="match status" value="1"/>
</dbReference>
<dbReference type="Pfam" id="PF25917">
    <property type="entry name" value="BSH_RND"/>
    <property type="match status" value="1"/>
</dbReference>
<dbReference type="Pfam" id="PF25954">
    <property type="entry name" value="Beta-barrel_RND_2"/>
    <property type="match status" value="1"/>
</dbReference>
<feature type="domain" description="Multidrug resistance protein MdtA-like barrel-sandwich hybrid" evidence="3">
    <location>
        <begin position="78"/>
        <end position="203"/>
    </location>
</feature>
<reference evidence="5 6" key="1">
    <citation type="submission" date="2019-10" db="EMBL/GenBank/DDBJ databases">
        <title>Cognatihalovulum marinum gen. nov. sp. nov., a new member of the family Rhodobacteraceae isolated from deep seawater of the Northwest Indian Ocean.</title>
        <authorList>
            <person name="Ruan C."/>
            <person name="Wang J."/>
            <person name="Zheng X."/>
            <person name="Song L."/>
            <person name="Zhu Y."/>
            <person name="Huang Y."/>
            <person name="Lu Z."/>
            <person name="Du W."/>
            <person name="Huang L."/>
            <person name="Dai X."/>
        </authorList>
    </citation>
    <scope>NUCLEOTIDE SEQUENCE [LARGE SCALE GENOMIC DNA]</scope>
    <source>
        <strain evidence="5 6">2CG4</strain>
    </source>
</reference>
<dbReference type="GO" id="GO:1990281">
    <property type="term" value="C:efflux pump complex"/>
    <property type="evidence" value="ECO:0007669"/>
    <property type="project" value="TreeGrafter"/>
</dbReference>
<gene>
    <name evidence="5" type="ORF">GE300_04945</name>
</gene>
<dbReference type="NCBIfam" id="TIGR01730">
    <property type="entry name" value="RND_mfp"/>
    <property type="match status" value="1"/>
</dbReference>
<dbReference type="Gene3D" id="1.10.287.470">
    <property type="entry name" value="Helix hairpin bin"/>
    <property type="match status" value="1"/>
</dbReference>
<evidence type="ECO:0000313" key="5">
    <source>
        <dbReference type="EMBL" id="MSU88971.1"/>
    </source>
</evidence>
<sequence length="363" mass="38910">MRFSSILTALLVAVALYFVIMERDALKALANGAPGGDAAATPAQATAEDAPVTVVALRSEARTVQRMLSLSGATEAARKVEVRSETTGLIVSEPIRKGSRIETGQVLCQLDPGTREASLAEARARLREAEVNFNAATRLAERGFSSETDAVSKQAALESAQAMVDQAEKEIERLTITAPFDGLLETDTAELGSLLQPGSACATLISLDPIRLVAFVPEQDIERLSPGSEAGARLISGQELRGEVSFISRSADPLTRTFRIEVEVPNPDRAIRDGVSAEILIALDGEKGHLLPQSALTLDDDGRLGVRVNRDGTARFVPVTLIRDEREGVWVQGLPDTAEVIVTGQDFIRDGSPIRVTYREEAL</sequence>
<keyword evidence="6" id="KW-1185">Reference proteome</keyword>
<dbReference type="Gene3D" id="2.40.420.20">
    <property type="match status" value="1"/>
</dbReference>
<name>A0A6L5YXA8_9RHOB</name>
<dbReference type="SUPFAM" id="SSF111369">
    <property type="entry name" value="HlyD-like secretion proteins"/>
    <property type="match status" value="1"/>
</dbReference>
<feature type="coiled-coil region" evidence="2">
    <location>
        <begin position="119"/>
        <end position="177"/>
    </location>
</feature>